<sequence length="52" mass="5943">MTPIFITVSALITAWSLVMAFGCIPEFDIEMMSLDMFRHFVDANALSLRFKN</sequence>
<dbReference type="AlphaFoldDB" id="W0N3K5"/>
<dbReference type="Proteomes" id="UP000019089">
    <property type="component" value="Chromosome"/>
</dbReference>
<organism evidence="1 2">
    <name type="scientific">Pseudomonas syringae CC1557</name>
    <dbReference type="NCBI Taxonomy" id="1357279"/>
    <lineage>
        <taxon>Bacteria</taxon>
        <taxon>Pseudomonadati</taxon>
        <taxon>Pseudomonadota</taxon>
        <taxon>Gammaproteobacteria</taxon>
        <taxon>Pseudomonadales</taxon>
        <taxon>Pseudomonadaceae</taxon>
        <taxon>Pseudomonas</taxon>
        <taxon>Pseudomonas syringae</taxon>
    </lineage>
</organism>
<reference evidence="1 2" key="1">
    <citation type="submission" date="2013-12" db="EMBL/GenBank/DDBJ databases">
        <title>Interactions Between Genome Architecture and Virulence Genes in Pseudomonas syringae, strain CC1557 as a model.</title>
        <authorList>
            <person name="Baltrus D."/>
            <person name="Hockett K."/>
            <person name="Karlsrud E."/>
            <person name="Dougherty K."/>
            <person name="Nishimura M."/>
        </authorList>
    </citation>
    <scope>NUCLEOTIDE SEQUENCE [LARGE SCALE GENOMIC DNA]</scope>
    <source>
        <strain evidence="1 2">CC1557</strain>
    </source>
</reference>
<dbReference type="KEGG" id="psyr:N018_16995"/>
<name>W0N3K5_PSESX</name>
<dbReference type="STRING" id="1357279.N018_16995"/>
<dbReference type="HOGENOM" id="CLU_3083811_0_0_6"/>
<proteinExistence type="predicted"/>
<evidence type="ECO:0000313" key="2">
    <source>
        <dbReference type="Proteomes" id="UP000019089"/>
    </source>
</evidence>
<dbReference type="EMBL" id="CP007014">
    <property type="protein sequence ID" value="AHG43651.1"/>
    <property type="molecule type" value="Genomic_DNA"/>
</dbReference>
<protein>
    <submittedName>
        <fullName evidence="1">Uncharacterized protein</fullName>
    </submittedName>
</protein>
<accession>W0N3K5</accession>
<evidence type="ECO:0000313" key="1">
    <source>
        <dbReference type="EMBL" id="AHG43651.1"/>
    </source>
</evidence>
<gene>
    <name evidence="1" type="ORF">N018_16995</name>
</gene>